<accession>A0ACB8UZ93</accession>
<evidence type="ECO:0000313" key="1">
    <source>
        <dbReference type="EMBL" id="KAI2387295.1"/>
    </source>
</evidence>
<organism evidence="1">
    <name type="scientific">Ophidiomyces ophidiicola</name>
    <dbReference type="NCBI Taxonomy" id="1387563"/>
    <lineage>
        <taxon>Eukaryota</taxon>
        <taxon>Fungi</taxon>
        <taxon>Dikarya</taxon>
        <taxon>Ascomycota</taxon>
        <taxon>Pezizomycotina</taxon>
        <taxon>Eurotiomycetes</taxon>
        <taxon>Eurotiomycetidae</taxon>
        <taxon>Onygenales</taxon>
        <taxon>Onygenaceae</taxon>
        <taxon>Ophidiomyces</taxon>
    </lineage>
</organism>
<protein>
    <submittedName>
        <fullName evidence="1">DNA damage-inducible protein 1</fullName>
    </submittedName>
</protein>
<comment type="caution">
    <text evidence="1">The sequence shown here is derived from an EMBL/GenBank/DDBJ whole genome shotgun (WGS) entry which is preliminary data.</text>
</comment>
<reference evidence="1" key="1">
    <citation type="journal article" date="2022" name="bioRxiv">
        <title>Population genetic analysis of Ophidiomyces ophidiicola, the causative agent of snake fungal disease, indicates recent introductions to the USA.</title>
        <authorList>
            <person name="Ladner J.T."/>
            <person name="Palmer J.M."/>
            <person name="Ettinger C.L."/>
            <person name="Stajich J.E."/>
            <person name="Farrell T.M."/>
            <person name="Glorioso B.M."/>
            <person name="Lawson B."/>
            <person name="Price S.J."/>
            <person name="Stengle A.G."/>
            <person name="Grear D.A."/>
            <person name="Lorch J.M."/>
        </authorList>
    </citation>
    <scope>NUCLEOTIDE SEQUENCE</scope>
    <source>
        <strain evidence="1">NWHC 24266-5</strain>
    </source>
</reference>
<sequence>MTVADLKAVIQSEINVSPISQKLFHNNRLLTSNAQTLSEIGIVPGDMLGMHIGVPDEELPRVQAQGSREVQQALSRRQQMLPDPETLRLHMLGDTRVLEGVRKQNPQLAGAAEDPRMFREVLRAQQQAEAEAEAAKEARIAMLNADPFNADAQREIEEIIRQNAVTENLHNAMEFSPEVFGRVTMLYIPVEVNGQKVRAFVDSGAQVTIMSPECASSCNIMRLIDRRYGGVAKGVGTAEILGRVHLAHIKIGTLFLPCSFTVMEGKHIDLLIGLDMLKRHQGVIDLKENVLRIRGETVPFLSEREIPDHQDEYGAEPLVVGRDGAVVGGRTGAVTHPAGNPGPIARDASTLPTLAPTPGASSVPKVNVASPPAAVAAAPGPATAPGSRWSVESISKITDLGFTREEAIQALDAAQGDLDGAIGYLI</sequence>
<gene>
    <name evidence="1" type="primary">DDI1</name>
    <name evidence="1" type="ORF">LOY88_003164</name>
</gene>
<name>A0ACB8UZ93_9EURO</name>
<proteinExistence type="predicted"/>
<dbReference type="EMBL" id="JALBCA010000040">
    <property type="protein sequence ID" value="KAI2387295.1"/>
    <property type="molecule type" value="Genomic_DNA"/>
</dbReference>